<dbReference type="AlphaFoldDB" id="A0AA35QR69"/>
<protein>
    <submittedName>
        <fullName evidence="2">Uncharacterized protein</fullName>
    </submittedName>
</protein>
<sequence length="100" mass="10533">LRGREASEDPHLPRFHRLQDSQGLQKSAAASTTSATGATQYKNQRGRREKGGHIAAVSTLNQGLNPCGPNWRGGIKDLSAEASGARNVGGNPTPHGHPQS</sequence>
<dbReference type="EMBL" id="CANTUW010000233">
    <property type="protein sequence ID" value="CAI7935307.1"/>
    <property type="molecule type" value="Genomic_DNA"/>
</dbReference>
<evidence type="ECO:0000313" key="3">
    <source>
        <dbReference type="Proteomes" id="UP001178461"/>
    </source>
</evidence>
<feature type="compositionally biased region" description="Basic and acidic residues" evidence="1">
    <location>
        <begin position="1"/>
        <end position="12"/>
    </location>
</feature>
<accession>A0AA35QR69</accession>
<feature type="compositionally biased region" description="Low complexity" evidence="1">
    <location>
        <begin position="27"/>
        <end position="39"/>
    </location>
</feature>
<feature type="non-terminal residue" evidence="2">
    <location>
        <position position="1"/>
    </location>
</feature>
<evidence type="ECO:0000313" key="2">
    <source>
        <dbReference type="EMBL" id="CAI7935307.1"/>
    </source>
</evidence>
<evidence type="ECO:0000256" key="1">
    <source>
        <dbReference type="SAM" id="MobiDB-lite"/>
    </source>
</evidence>
<organism evidence="2 3">
    <name type="scientific">Podarcis lilfordi</name>
    <name type="common">Lilford's wall lizard</name>
    <dbReference type="NCBI Taxonomy" id="74358"/>
    <lineage>
        <taxon>Eukaryota</taxon>
        <taxon>Metazoa</taxon>
        <taxon>Chordata</taxon>
        <taxon>Craniata</taxon>
        <taxon>Vertebrata</taxon>
        <taxon>Euteleostomi</taxon>
        <taxon>Lepidosauria</taxon>
        <taxon>Squamata</taxon>
        <taxon>Bifurcata</taxon>
        <taxon>Unidentata</taxon>
        <taxon>Episquamata</taxon>
        <taxon>Laterata</taxon>
        <taxon>Lacertibaenia</taxon>
        <taxon>Lacertidae</taxon>
        <taxon>Podarcis</taxon>
    </lineage>
</organism>
<reference evidence="2" key="1">
    <citation type="submission" date="2022-12" db="EMBL/GenBank/DDBJ databases">
        <authorList>
            <person name="Alioto T."/>
            <person name="Alioto T."/>
            <person name="Gomez Garrido J."/>
        </authorList>
    </citation>
    <scope>NUCLEOTIDE SEQUENCE</scope>
</reference>
<keyword evidence="3" id="KW-1185">Reference proteome</keyword>
<name>A0AA35QR69_9SAUR</name>
<gene>
    <name evidence="2" type="ORF">PODLI_1B002431</name>
</gene>
<feature type="region of interest" description="Disordered" evidence="1">
    <location>
        <begin position="71"/>
        <end position="100"/>
    </location>
</feature>
<comment type="caution">
    <text evidence="2">The sequence shown here is derived from an EMBL/GenBank/DDBJ whole genome shotgun (WGS) entry which is preliminary data.</text>
</comment>
<proteinExistence type="predicted"/>
<dbReference type="Proteomes" id="UP001178461">
    <property type="component" value="Unassembled WGS sequence"/>
</dbReference>
<feature type="region of interest" description="Disordered" evidence="1">
    <location>
        <begin position="1"/>
        <end position="51"/>
    </location>
</feature>